<protein>
    <submittedName>
        <fullName evidence="1">Uncharacterized protein</fullName>
    </submittedName>
</protein>
<organism evidence="1 2">
    <name type="scientific">Batillaria attramentaria</name>
    <dbReference type="NCBI Taxonomy" id="370345"/>
    <lineage>
        <taxon>Eukaryota</taxon>
        <taxon>Metazoa</taxon>
        <taxon>Spiralia</taxon>
        <taxon>Lophotrochozoa</taxon>
        <taxon>Mollusca</taxon>
        <taxon>Gastropoda</taxon>
        <taxon>Caenogastropoda</taxon>
        <taxon>Sorbeoconcha</taxon>
        <taxon>Cerithioidea</taxon>
        <taxon>Batillariidae</taxon>
        <taxon>Batillaria</taxon>
    </lineage>
</organism>
<dbReference type="Proteomes" id="UP001519460">
    <property type="component" value="Unassembled WGS sequence"/>
</dbReference>
<comment type="caution">
    <text evidence="1">The sequence shown here is derived from an EMBL/GenBank/DDBJ whole genome shotgun (WGS) entry which is preliminary data.</text>
</comment>
<gene>
    <name evidence="1" type="ORF">BaRGS_00010514</name>
</gene>
<evidence type="ECO:0000313" key="1">
    <source>
        <dbReference type="EMBL" id="KAK7498254.1"/>
    </source>
</evidence>
<accession>A0ABD0LFA2</accession>
<dbReference type="EMBL" id="JACVVK020000052">
    <property type="protein sequence ID" value="KAK7498254.1"/>
    <property type="molecule type" value="Genomic_DNA"/>
</dbReference>
<keyword evidence="2" id="KW-1185">Reference proteome</keyword>
<name>A0ABD0LFA2_9CAEN</name>
<evidence type="ECO:0000313" key="2">
    <source>
        <dbReference type="Proteomes" id="UP001519460"/>
    </source>
</evidence>
<dbReference type="AlphaFoldDB" id="A0ABD0LFA2"/>
<reference evidence="1 2" key="1">
    <citation type="journal article" date="2023" name="Sci. Data">
        <title>Genome assembly of the Korean intertidal mud-creeper Batillaria attramentaria.</title>
        <authorList>
            <person name="Patra A.K."/>
            <person name="Ho P.T."/>
            <person name="Jun S."/>
            <person name="Lee S.J."/>
            <person name="Kim Y."/>
            <person name="Won Y.J."/>
        </authorList>
    </citation>
    <scope>NUCLEOTIDE SEQUENCE [LARGE SCALE GENOMIC DNA]</scope>
    <source>
        <strain evidence="1">Wonlab-2016</strain>
    </source>
</reference>
<sequence>MACQLAYLEGRTCGGVPTLGNTCEATVIWGHRVNHTSRSYGVTTDNTEQAEQALDQCRPYDRQIVSYLSSSVRLGFLLCSNHAAFLAIMVDQNRWYEMQMT</sequence>
<proteinExistence type="predicted"/>